<dbReference type="Pfam" id="PF00015">
    <property type="entry name" value="MCPsignal"/>
    <property type="match status" value="1"/>
</dbReference>
<feature type="coiled-coil region" evidence="6">
    <location>
        <begin position="306"/>
        <end position="333"/>
    </location>
</feature>
<sequence>MESVAQAVSPKKRIFIRLIFTVLMLTTAILVLMGCWQYYDAKKSLEEDLNVGADQAVQRLSLTIQEPLYNFDMGTVEAILRSEMQNHRLLSLALYDSSGEKSILVLIRDGENEIRMADALPDSRAFERRAILQRDEDVLGSLTVLMDPDSFREHLQQVLVNTIITIMLLNVLLLAVMAFSLKMMVFQPLTGMISAVRDMAEGEGDLTRRLSEERGDELSLAAHWINGFISQIHVIMGQIRENGSTLKESSASLLSISEKMAGDARGSAQRATAVATATGDMGHSMENVVSAMEEAASNTGMVAAAAEEMTSTIDEIARNAEEARQTTQKAVERSEGAWEKMTELGGIAGEIGKVTESISEISAQTNLLALNATIEAARAGEAGKGFAVVATEIKHLATQTVTATENIRTIIDAARSIIEQATGEVKQVSEAILATSDIVGGIATAVEEQSAATREISGNVLQAAQGIQEVNKNMASMNGFVRSIRQDIEAVDEISKKMYAVSDDVNGRARDVADMSAALQNLIGRFVL</sequence>
<dbReference type="RefSeq" id="WP_265425782.1">
    <property type="nucleotide sequence ID" value="NZ_JAPFPW010000017.1"/>
</dbReference>
<feature type="transmembrane region" description="Helical" evidence="7">
    <location>
        <begin position="158"/>
        <end position="179"/>
    </location>
</feature>
<evidence type="ECO:0000256" key="3">
    <source>
        <dbReference type="ARBA" id="ARBA00023224"/>
    </source>
</evidence>
<evidence type="ECO:0000256" key="2">
    <source>
        <dbReference type="ARBA" id="ARBA00022519"/>
    </source>
</evidence>
<comment type="caution">
    <text evidence="11">The sequence shown here is derived from an EMBL/GenBank/DDBJ whole genome shotgun (WGS) entry which is preliminary data.</text>
</comment>
<reference evidence="11 12" key="1">
    <citation type="submission" date="2022-11" db="EMBL/GenBank/DDBJ databases">
        <title>Desulfobotulus tamanensis H1 sp. nov. - anaerobic, alkaliphilic, sulphate reducing bacterium isolated from terrestrial mud volcano.</title>
        <authorList>
            <person name="Frolova A."/>
            <person name="Merkel A.Y."/>
            <person name="Slobodkin A.I."/>
        </authorList>
    </citation>
    <scope>NUCLEOTIDE SEQUENCE [LARGE SCALE GENOMIC DNA]</scope>
    <source>
        <strain evidence="11 12">H1</strain>
    </source>
</reference>
<keyword evidence="7" id="KW-0812">Transmembrane</keyword>
<feature type="domain" description="HAMP" evidence="10">
    <location>
        <begin position="183"/>
        <end position="237"/>
    </location>
</feature>
<organism evidence="11 12">
    <name type="scientific">Desulfobotulus pelophilus</name>
    <dbReference type="NCBI Taxonomy" id="2823377"/>
    <lineage>
        <taxon>Bacteria</taxon>
        <taxon>Pseudomonadati</taxon>
        <taxon>Thermodesulfobacteriota</taxon>
        <taxon>Desulfobacteria</taxon>
        <taxon>Desulfobacterales</taxon>
        <taxon>Desulfobacteraceae</taxon>
        <taxon>Desulfobotulus</taxon>
    </lineage>
</organism>
<evidence type="ECO:0000313" key="12">
    <source>
        <dbReference type="Proteomes" id="UP001209681"/>
    </source>
</evidence>
<keyword evidence="7" id="KW-0472">Membrane</keyword>
<dbReference type="PROSITE" id="PS50885">
    <property type="entry name" value="HAMP"/>
    <property type="match status" value="1"/>
</dbReference>
<dbReference type="PANTHER" id="PTHR32089:SF112">
    <property type="entry name" value="LYSOZYME-LIKE PROTEIN-RELATED"/>
    <property type="match status" value="1"/>
</dbReference>
<dbReference type="EMBL" id="JAPFPW010000017">
    <property type="protein sequence ID" value="MCW7754868.1"/>
    <property type="molecule type" value="Genomic_DNA"/>
</dbReference>
<keyword evidence="12" id="KW-1185">Reference proteome</keyword>
<evidence type="ECO:0000259" key="8">
    <source>
        <dbReference type="PROSITE" id="PS50111"/>
    </source>
</evidence>
<evidence type="ECO:0000256" key="5">
    <source>
        <dbReference type="PROSITE-ProRule" id="PRU00284"/>
    </source>
</evidence>
<dbReference type="Proteomes" id="UP001209681">
    <property type="component" value="Unassembled WGS sequence"/>
</dbReference>
<keyword evidence="2" id="KW-1003">Cell membrane</keyword>
<comment type="similarity">
    <text evidence="4">Belongs to the methyl-accepting chemotaxis (MCP) protein family.</text>
</comment>
<dbReference type="InterPro" id="IPR004089">
    <property type="entry name" value="MCPsignal_dom"/>
</dbReference>
<evidence type="ECO:0000259" key="10">
    <source>
        <dbReference type="PROSITE" id="PS50885"/>
    </source>
</evidence>
<dbReference type="PROSITE" id="PS50111">
    <property type="entry name" value="CHEMOTAXIS_TRANSDUC_2"/>
    <property type="match status" value="1"/>
</dbReference>
<dbReference type="SUPFAM" id="SSF58104">
    <property type="entry name" value="Methyl-accepting chemotaxis protein (MCP) signaling domain"/>
    <property type="match status" value="1"/>
</dbReference>
<keyword evidence="3 5" id="KW-0807">Transducer</keyword>
<dbReference type="PANTHER" id="PTHR32089">
    <property type="entry name" value="METHYL-ACCEPTING CHEMOTAXIS PROTEIN MCPB"/>
    <property type="match status" value="1"/>
</dbReference>
<feature type="domain" description="Methyl-accepting transducer" evidence="8">
    <location>
        <begin position="256"/>
        <end position="489"/>
    </location>
</feature>
<keyword evidence="2" id="KW-0997">Cell inner membrane</keyword>
<dbReference type="InterPro" id="IPR003660">
    <property type="entry name" value="HAMP_dom"/>
</dbReference>
<dbReference type="Gene3D" id="1.10.287.950">
    <property type="entry name" value="Methyl-accepting chemotaxis protein"/>
    <property type="match status" value="1"/>
</dbReference>
<gene>
    <name evidence="11" type="ORF">OOT00_12825</name>
</gene>
<evidence type="ECO:0000313" key="11">
    <source>
        <dbReference type="EMBL" id="MCW7754868.1"/>
    </source>
</evidence>
<keyword evidence="6" id="KW-0175">Coiled coil</keyword>
<feature type="transmembrane region" description="Helical" evidence="7">
    <location>
        <begin position="14"/>
        <end position="39"/>
    </location>
</feature>
<keyword evidence="7" id="KW-1133">Transmembrane helix</keyword>
<evidence type="ECO:0000259" key="9">
    <source>
        <dbReference type="PROSITE" id="PS50192"/>
    </source>
</evidence>
<accession>A0ABT3NBM2</accession>
<dbReference type="InterPro" id="IPR000727">
    <property type="entry name" value="T_SNARE_dom"/>
</dbReference>
<dbReference type="CDD" id="cd06225">
    <property type="entry name" value="HAMP"/>
    <property type="match status" value="1"/>
</dbReference>
<feature type="domain" description="T-SNARE coiled-coil homology" evidence="9">
    <location>
        <begin position="415"/>
        <end position="477"/>
    </location>
</feature>
<evidence type="ECO:0000256" key="4">
    <source>
        <dbReference type="ARBA" id="ARBA00029447"/>
    </source>
</evidence>
<evidence type="ECO:0000256" key="7">
    <source>
        <dbReference type="SAM" id="Phobius"/>
    </source>
</evidence>
<dbReference type="SMART" id="SM00283">
    <property type="entry name" value="MA"/>
    <property type="match status" value="1"/>
</dbReference>
<protein>
    <submittedName>
        <fullName evidence="11">Methyl-accepting chemotaxis protein</fullName>
    </submittedName>
</protein>
<name>A0ABT3NBM2_9BACT</name>
<comment type="subcellular location">
    <subcellularLocation>
        <location evidence="1">Cell inner membrane</location>
        <topology evidence="1">Multi-pass membrane protein</topology>
    </subcellularLocation>
</comment>
<evidence type="ECO:0000256" key="6">
    <source>
        <dbReference type="SAM" id="Coils"/>
    </source>
</evidence>
<evidence type="ECO:0000256" key="1">
    <source>
        <dbReference type="ARBA" id="ARBA00004429"/>
    </source>
</evidence>
<proteinExistence type="inferred from homology"/>
<dbReference type="PROSITE" id="PS50192">
    <property type="entry name" value="T_SNARE"/>
    <property type="match status" value="1"/>
</dbReference>